<dbReference type="AlphaFoldDB" id="A0A317F8S8"/>
<proteinExistence type="predicted"/>
<comment type="caution">
    <text evidence="3">The sequence shown here is derived from an EMBL/GenBank/DDBJ whole genome shotgun (WGS) entry which is preliminary data.</text>
</comment>
<feature type="compositionally biased region" description="Pro residues" evidence="1">
    <location>
        <begin position="95"/>
        <end position="110"/>
    </location>
</feature>
<dbReference type="EMBL" id="QGNA01000004">
    <property type="protein sequence ID" value="PWS35551.1"/>
    <property type="molecule type" value="Genomic_DNA"/>
</dbReference>
<dbReference type="OrthoDB" id="7266924at2"/>
<organism evidence="3 4">
    <name type="scientific">Falsiroseomonas bella</name>
    <dbReference type="NCBI Taxonomy" id="2184016"/>
    <lineage>
        <taxon>Bacteria</taxon>
        <taxon>Pseudomonadati</taxon>
        <taxon>Pseudomonadota</taxon>
        <taxon>Alphaproteobacteria</taxon>
        <taxon>Acetobacterales</taxon>
        <taxon>Roseomonadaceae</taxon>
        <taxon>Falsiroseomonas</taxon>
    </lineage>
</organism>
<keyword evidence="4" id="KW-1185">Reference proteome</keyword>
<gene>
    <name evidence="3" type="ORF">DFH01_18305</name>
</gene>
<feature type="compositionally biased region" description="Basic and acidic residues" evidence="1">
    <location>
        <begin position="115"/>
        <end position="130"/>
    </location>
</feature>
<evidence type="ECO:0000313" key="3">
    <source>
        <dbReference type="EMBL" id="PWS35551.1"/>
    </source>
</evidence>
<keyword evidence="2" id="KW-1133">Transmembrane helix</keyword>
<reference evidence="4" key="1">
    <citation type="submission" date="2018-05" db="EMBL/GenBank/DDBJ databases">
        <authorList>
            <person name="Du Z."/>
            <person name="Wang X."/>
        </authorList>
    </citation>
    <scope>NUCLEOTIDE SEQUENCE [LARGE SCALE GENOMIC DNA]</scope>
    <source>
        <strain evidence="4">CQN31</strain>
    </source>
</reference>
<feature type="region of interest" description="Disordered" evidence="1">
    <location>
        <begin position="68"/>
        <end position="130"/>
    </location>
</feature>
<accession>A0A317F8S8</accession>
<dbReference type="Proteomes" id="UP000245765">
    <property type="component" value="Unassembled WGS sequence"/>
</dbReference>
<name>A0A317F8S8_9PROT</name>
<evidence type="ECO:0000256" key="1">
    <source>
        <dbReference type="SAM" id="MobiDB-lite"/>
    </source>
</evidence>
<keyword evidence="2" id="KW-0812">Transmembrane</keyword>
<dbReference type="RefSeq" id="WP_109871918.1">
    <property type="nucleotide sequence ID" value="NZ_QGNA01000004.1"/>
</dbReference>
<evidence type="ECO:0000313" key="4">
    <source>
        <dbReference type="Proteomes" id="UP000245765"/>
    </source>
</evidence>
<evidence type="ECO:0000256" key="2">
    <source>
        <dbReference type="SAM" id="Phobius"/>
    </source>
</evidence>
<keyword evidence="2" id="KW-0472">Membrane</keyword>
<feature type="compositionally biased region" description="Basic and acidic residues" evidence="1">
    <location>
        <begin position="70"/>
        <end position="79"/>
    </location>
</feature>
<protein>
    <submittedName>
        <fullName evidence="3">Uncharacterized protein</fullName>
    </submittedName>
</protein>
<feature type="transmembrane region" description="Helical" evidence="2">
    <location>
        <begin position="20"/>
        <end position="43"/>
    </location>
</feature>
<sequence length="130" mass="14243">MLQDLASAVTLPGLPEWTGLVALVVLLLVGLAYLLMPFAVFGVKGRLDAIEAQLDEIQTEIRTLALRLPEPSRGRRPPVEEDWAEPPMVARRADPAPPPRSAPPVPPPAAWPERGAGRSEPRVEWPRPPR</sequence>